<dbReference type="Proteomes" id="UP000283269">
    <property type="component" value="Unassembled WGS sequence"/>
</dbReference>
<accession>A0A409XM39</accession>
<dbReference type="AlphaFoldDB" id="A0A409XM39"/>
<organism evidence="2 3">
    <name type="scientific">Psilocybe cyanescens</name>
    <dbReference type="NCBI Taxonomy" id="93625"/>
    <lineage>
        <taxon>Eukaryota</taxon>
        <taxon>Fungi</taxon>
        <taxon>Dikarya</taxon>
        <taxon>Basidiomycota</taxon>
        <taxon>Agaricomycotina</taxon>
        <taxon>Agaricomycetes</taxon>
        <taxon>Agaricomycetidae</taxon>
        <taxon>Agaricales</taxon>
        <taxon>Agaricineae</taxon>
        <taxon>Strophariaceae</taxon>
        <taxon>Psilocybe</taxon>
    </lineage>
</organism>
<feature type="compositionally biased region" description="Polar residues" evidence="1">
    <location>
        <begin position="18"/>
        <end position="28"/>
    </location>
</feature>
<sequence>MASGTSTAKMKRTPLETPGTTAEKNGTGNEPLMLVRLKEGKAPTASSDVRFSIFCFQPGVV</sequence>
<name>A0A409XM39_PSICY</name>
<comment type="caution">
    <text evidence="2">The sequence shown here is derived from an EMBL/GenBank/DDBJ whole genome shotgun (WGS) entry which is preliminary data.</text>
</comment>
<proteinExistence type="predicted"/>
<keyword evidence="3" id="KW-1185">Reference proteome</keyword>
<dbReference type="EMBL" id="NHYD01001248">
    <property type="protein sequence ID" value="PPQ91804.1"/>
    <property type="molecule type" value="Genomic_DNA"/>
</dbReference>
<gene>
    <name evidence="2" type="ORF">CVT25_000449</name>
</gene>
<reference evidence="2 3" key="1">
    <citation type="journal article" date="2018" name="Evol. Lett.">
        <title>Horizontal gene cluster transfer increased hallucinogenic mushroom diversity.</title>
        <authorList>
            <person name="Reynolds H.T."/>
            <person name="Vijayakumar V."/>
            <person name="Gluck-Thaler E."/>
            <person name="Korotkin H.B."/>
            <person name="Matheny P.B."/>
            <person name="Slot J.C."/>
        </authorList>
    </citation>
    <scope>NUCLEOTIDE SEQUENCE [LARGE SCALE GENOMIC DNA]</scope>
    <source>
        <strain evidence="2 3">2631</strain>
    </source>
</reference>
<feature type="region of interest" description="Disordered" evidence="1">
    <location>
        <begin position="1"/>
        <end position="30"/>
    </location>
</feature>
<evidence type="ECO:0000313" key="3">
    <source>
        <dbReference type="Proteomes" id="UP000283269"/>
    </source>
</evidence>
<protein>
    <submittedName>
        <fullName evidence="2">Uncharacterized protein</fullName>
    </submittedName>
</protein>
<evidence type="ECO:0000313" key="2">
    <source>
        <dbReference type="EMBL" id="PPQ91804.1"/>
    </source>
</evidence>
<evidence type="ECO:0000256" key="1">
    <source>
        <dbReference type="SAM" id="MobiDB-lite"/>
    </source>
</evidence>
<dbReference type="InParanoid" id="A0A409XM39"/>